<comment type="similarity">
    <text evidence="3">Belongs to the Integrator subunit 7 family.</text>
</comment>
<sequence>MAAGGKSFLADAGYGEQELDANSALMELDKGLRSGKLGEQCEAVVRFPRLFQKYPFPILINSAFLKLADVFRVGNNFLRLCVLKVTQQSEKHLEKILNVDEFVKRVFSVIHSNDPVARAITLRMLGSMASIIPERKNAHHSIRQSLDSHDNVEVEAAIFAAANFSAQSKDFAAGICNKISEMIQGLATPVDLKLKLIPILQHMHHDASLASSSRQLLQQLVTSYPSTKMVIVTLHTFTLLAASSLVDIPKQVQLLLQYLKNDPRKAVKRLAIQDLKLLANKMPHTWSRENIQALCESALHTPYDSLKLGMLSVLSTLSGTIAIKQYFSSAPGTAATTARSFDLVKLAQECCYHNNRGIAAHGVRILTNISASCQEKDLLPLEQDAVFGLESLLVLCSQDDSPGAQATLKITLTCMVKLVKCRPHLSQSVVESLLTQLHSAQDAARILMCHCLAAIAMQLPVLADGMLGDLMELYKVIGRSTTDKKQELLVSLATVIFVSSQKALSPEIKTVIKQQLENASNGWTAYRIARQASRMGNHDMARELYQSLLTQVASEHFYFWLNSLKEFSHAEQCLTGLQEDNYSSALSCIAEALKSYHKGIASLTVSTDLLLVVHDSALLVLQAISACDEACAAGPPFANITIAVFQAASTPLNPLSFQCGFVKLRIDLLQAFSQLICTCNSLKTSPPPAIATTIAMTSGNDLQRCGRISNQACVLMKLSMEEFRNLAVRYGDLYQSSFDADSTTLRNVELQQQSCLLISHAIEALILDPESAKYFFQKLQSTSIKLALSPSPRNPAEPIAVQNNQQLALKVEGVVQHGSKPGLFRKIQSVCLNVSSVLQSKSGQDYKIPIDNMTNEMEQRVEPHNDYFSTQFLLNFVILGTHNITVESSVIDSNGIVWKTGPKTTIFVKSLEDPYSQQVRLQQQQGQPPSQQQQQRTAYSRF</sequence>
<feature type="domain" description="Integrator complex subunit 7 N-terminal" evidence="9">
    <location>
        <begin position="25"/>
        <end position="536"/>
    </location>
</feature>
<dbReference type="InterPro" id="IPR056517">
    <property type="entry name" value="INTS7_HB"/>
</dbReference>
<feature type="domain" description="Integrator complex subunit 7 helical bundle" evidence="10">
    <location>
        <begin position="641"/>
        <end position="764"/>
    </location>
</feature>
<evidence type="ECO:0000259" key="8">
    <source>
        <dbReference type="Pfam" id="PF22965"/>
    </source>
</evidence>
<dbReference type="EMBL" id="MCFN01000449">
    <property type="protein sequence ID" value="OXB58749.1"/>
    <property type="molecule type" value="Genomic_DNA"/>
</dbReference>
<dbReference type="AlphaFoldDB" id="A0A226MUR7"/>
<dbReference type="Pfam" id="PF24437">
    <property type="entry name" value="INTS7_HB"/>
    <property type="match status" value="2"/>
</dbReference>
<evidence type="ECO:0000256" key="6">
    <source>
        <dbReference type="ARBA" id="ARBA00023242"/>
    </source>
</evidence>
<evidence type="ECO:0000256" key="7">
    <source>
        <dbReference type="SAM" id="MobiDB-lite"/>
    </source>
</evidence>
<name>A0A226MUR7_CALSU</name>
<dbReference type="GO" id="GO:0034472">
    <property type="term" value="P:snRNA 3'-end processing"/>
    <property type="evidence" value="ECO:0007669"/>
    <property type="project" value="TreeGrafter"/>
</dbReference>
<dbReference type="OrthoDB" id="1921953at2759"/>
<keyword evidence="5" id="KW-0963">Cytoplasm</keyword>
<dbReference type="GO" id="GO:0032039">
    <property type="term" value="C:integrator complex"/>
    <property type="evidence" value="ECO:0007669"/>
    <property type="project" value="InterPro"/>
</dbReference>
<comment type="caution">
    <text evidence="11">The sequence shown here is derived from an EMBL/GenBank/DDBJ whole genome shotgun (WGS) entry which is preliminary data.</text>
</comment>
<feature type="region of interest" description="Disordered" evidence="7">
    <location>
        <begin position="920"/>
        <end position="942"/>
    </location>
</feature>
<dbReference type="Pfam" id="PF24436">
    <property type="entry name" value="INTS7_N"/>
    <property type="match status" value="1"/>
</dbReference>
<keyword evidence="6" id="KW-0539">Nucleus</keyword>
<reference evidence="11 12" key="1">
    <citation type="submission" date="2016-07" db="EMBL/GenBank/DDBJ databases">
        <title>Disparate Historic Effective Population Sizes Predicted by Modern Levels of Genome Diversity for the Scaled Quail (Callipepla squamata) and the Northern Bobwhite (Colinus virginianus): Inferences from First and Second Generation Draft Genome Assemblies for Sympatric New World Quail.</title>
        <authorList>
            <person name="Oldeschulte D.L."/>
            <person name="Halley Y.A."/>
            <person name="Bhattarai E.K."/>
            <person name="Brashear W.A."/>
            <person name="Hill J."/>
            <person name="Metz R.P."/>
            <person name="Johnson C.D."/>
            <person name="Rollins D."/>
            <person name="Peterson M.J."/>
            <person name="Bickhart D.M."/>
            <person name="Decker J.E."/>
            <person name="Seabury C.M."/>
        </authorList>
    </citation>
    <scope>NUCLEOTIDE SEQUENCE [LARGE SCALE GENOMIC DNA]</scope>
    <source>
        <strain evidence="11 12">Texas</strain>
        <tissue evidence="11">Leg muscle</tissue>
    </source>
</reference>
<dbReference type="InterPro" id="IPR056516">
    <property type="entry name" value="INTS7_N"/>
</dbReference>
<feature type="domain" description="Integrator complex subunit 7 helical bundle" evidence="10">
    <location>
        <begin position="538"/>
        <end position="607"/>
    </location>
</feature>
<feature type="domain" description="Integrator complex subunit 7 C-terminal" evidence="8">
    <location>
        <begin position="785"/>
        <end position="898"/>
    </location>
</feature>
<keyword evidence="12" id="KW-1185">Reference proteome</keyword>
<accession>A0A226MUR7</accession>
<evidence type="ECO:0000259" key="10">
    <source>
        <dbReference type="Pfam" id="PF24437"/>
    </source>
</evidence>
<evidence type="ECO:0000256" key="5">
    <source>
        <dbReference type="ARBA" id="ARBA00022490"/>
    </source>
</evidence>
<organism evidence="11 12">
    <name type="scientific">Callipepla squamata</name>
    <name type="common">Scaled quail</name>
    <dbReference type="NCBI Taxonomy" id="9009"/>
    <lineage>
        <taxon>Eukaryota</taxon>
        <taxon>Metazoa</taxon>
        <taxon>Chordata</taxon>
        <taxon>Craniata</taxon>
        <taxon>Vertebrata</taxon>
        <taxon>Euteleostomi</taxon>
        <taxon>Archelosauria</taxon>
        <taxon>Archosauria</taxon>
        <taxon>Dinosauria</taxon>
        <taxon>Saurischia</taxon>
        <taxon>Theropoda</taxon>
        <taxon>Coelurosauria</taxon>
        <taxon>Aves</taxon>
        <taxon>Neognathae</taxon>
        <taxon>Galloanserae</taxon>
        <taxon>Galliformes</taxon>
        <taxon>Odontophoridae</taxon>
        <taxon>Callipepla</taxon>
    </lineage>
</organism>
<dbReference type="STRING" id="9009.A0A226MUR7"/>
<dbReference type="PANTHER" id="PTHR13322:SF2">
    <property type="entry name" value="INTEGRATOR COMPLEX SUBUNIT 7"/>
    <property type="match status" value="1"/>
</dbReference>
<dbReference type="Pfam" id="PF22965">
    <property type="entry name" value="INTS7_C"/>
    <property type="match status" value="1"/>
</dbReference>
<protein>
    <recommendedName>
        <fullName evidence="4">Integrator complex subunit 7</fullName>
    </recommendedName>
</protein>
<dbReference type="InterPro" id="IPR016024">
    <property type="entry name" value="ARM-type_fold"/>
</dbReference>
<gene>
    <name evidence="11" type="ORF">ASZ78_000090</name>
</gene>
<evidence type="ECO:0000256" key="2">
    <source>
        <dbReference type="ARBA" id="ARBA00004496"/>
    </source>
</evidence>
<dbReference type="PANTHER" id="PTHR13322">
    <property type="entry name" value="C1ORF73 PROTEIN"/>
    <property type="match status" value="1"/>
</dbReference>
<dbReference type="Proteomes" id="UP000198323">
    <property type="component" value="Unassembled WGS sequence"/>
</dbReference>
<dbReference type="GO" id="GO:0005737">
    <property type="term" value="C:cytoplasm"/>
    <property type="evidence" value="ECO:0007669"/>
    <property type="project" value="UniProtKB-SubCell"/>
</dbReference>
<proteinExistence type="inferred from homology"/>
<dbReference type="InterPro" id="IPR054519">
    <property type="entry name" value="INTS7_C"/>
</dbReference>
<comment type="subcellular location">
    <subcellularLocation>
        <location evidence="2">Cytoplasm</location>
    </subcellularLocation>
    <subcellularLocation>
        <location evidence="1">Nucleus</location>
    </subcellularLocation>
</comment>
<evidence type="ECO:0000313" key="11">
    <source>
        <dbReference type="EMBL" id="OXB58749.1"/>
    </source>
</evidence>
<evidence type="ECO:0000259" key="9">
    <source>
        <dbReference type="Pfam" id="PF24436"/>
    </source>
</evidence>
<dbReference type="SUPFAM" id="SSF48371">
    <property type="entry name" value="ARM repeat"/>
    <property type="match status" value="1"/>
</dbReference>
<evidence type="ECO:0000313" key="12">
    <source>
        <dbReference type="Proteomes" id="UP000198323"/>
    </source>
</evidence>
<evidence type="ECO:0000256" key="3">
    <source>
        <dbReference type="ARBA" id="ARBA00008565"/>
    </source>
</evidence>
<evidence type="ECO:0000256" key="1">
    <source>
        <dbReference type="ARBA" id="ARBA00004123"/>
    </source>
</evidence>
<dbReference type="InterPro" id="IPR033060">
    <property type="entry name" value="INTS7"/>
</dbReference>
<evidence type="ECO:0000256" key="4">
    <source>
        <dbReference type="ARBA" id="ARBA00015336"/>
    </source>
</evidence>
<feature type="compositionally biased region" description="Low complexity" evidence="7">
    <location>
        <begin position="920"/>
        <end position="936"/>
    </location>
</feature>